<proteinExistence type="predicted"/>
<dbReference type="WBParaSite" id="PSAMB.scaffold6576size9191.g28731.t1">
    <property type="protein sequence ID" value="PSAMB.scaffold6576size9191.g28731.t1"/>
    <property type="gene ID" value="PSAMB.scaffold6576size9191.g28731"/>
</dbReference>
<organism evidence="1 2">
    <name type="scientific">Plectus sambesii</name>
    <dbReference type="NCBI Taxonomy" id="2011161"/>
    <lineage>
        <taxon>Eukaryota</taxon>
        <taxon>Metazoa</taxon>
        <taxon>Ecdysozoa</taxon>
        <taxon>Nematoda</taxon>
        <taxon>Chromadorea</taxon>
        <taxon>Plectida</taxon>
        <taxon>Plectina</taxon>
        <taxon>Plectoidea</taxon>
        <taxon>Plectidae</taxon>
        <taxon>Plectus</taxon>
    </lineage>
</organism>
<dbReference type="Proteomes" id="UP000887566">
    <property type="component" value="Unplaced"/>
</dbReference>
<reference evidence="2" key="1">
    <citation type="submission" date="2022-11" db="UniProtKB">
        <authorList>
            <consortium name="WormBaseParasite"/>
        </authorList>
    </citation>
    <scope>IDENTIFICATION</scope>
</reference>
<dbReference type="AlphaFoldDB" id="A0A914X987"/>
<accession>A0A914X987</accession>
<name>A0A914X987_9BILA</name>
<sequence>MEQLNFPDGNAGADKVVYTLYAYLYICIDGYQTAVNNINCINYATANAPFSCQTVGTECQRRKQIAACEGDFYDKECNKDVGIMFCHASISAVKGTYPTLCNSTDLDNACNGIGDQISSSTPSLSPDHIPSAVPVLFIALFAAVMKHT</sequence>
<keyword evidence="1" id="KW-1185">Reference proteome</keyword>
<evidence type="ECO:0000313" key="2">
    <source>
        <dbReference type="WBParaSite" id="PSAMB.scaffold6576size9191.g28731.t1"/>
    </source>
</evidence>
<protein>
    <submittedName>
        <fullName evidence="2">SUEL-type lectin domain-containing protein</fullName>
    </submittedName>
</protein>
<evidence type="ECO:0000313" key="1">
    <source>
        <dbReference type="Proteomes" id="UP000887566"/>
    </source>
</evidence>